<dbReference type="InterPro" id="IPR036872">
    <property type="entry name" value="CH_dom_sf"/>
</dbReference>
<keyword evidence="2 4" id="KW-0175">Coiled coil</keyword>
<evidence type="ECO:0000313" key="9">
    <source>
        <dbReference type="RefSeq" id="XP_008303284.1"/>
    </source>
</evidence>
<gene>
    <name evidence="9 10" type="primary">smtnl2</name>
</gene>
<feature type="compositionally biased region" description="Basic and acidic residues" evidence="5">
    <location>
        <begin position="377"/>
        <end position="386"/>
    </location>
</feature>
<dbReference type="InterPro" id="IPR050540">
    <property type="entry name" value="F-actin_Monoox_Mical"/>
</dbReference>
<organism evidence="7">
    <name type="scientific">Stegastes partitus</name>
    <name type="common">bicolor damselfish</name>
    <dbReference type="NCBI Taxonomy" id="144197"/>
    <lineage>
        <taxon>Eukaryota</taxon>
        <taxon>Metazoa</taxon>
        <taxon>Chordata</taxon>
        <taxon>Craniata</taxon>
        <taxon>Vertebrata</taxon>
        <taxon>Euteleostomi</taxon>
        <taxon>Actinopterygii</taxon>
        <taxon>Neopterygii</taxon>
        <taxon>Teleostei</taxon>
        <taxon>Neoteleostei</taxon>
        <taxon>Acanthomorphata</taxon>
        <taxon>Ovalentaria</taxon>
        <taxon>Pomacentridae</taxon>
        <taxon>Stegastes</taxon>
    </lineage>
</organism>
<evidence type="ECO:0000313" key="7">
    <source>
        <dbReference type="Ensembl" id="ENSSPAP00000020780.1"/>
    </source>
</evidence>
<comment type="similarity">
    <text evidence="3">Belongs to the smoothelin family.</text>
</comment>
<feature type="compositionally biased region" description="Polar residues" evidence="5">
    <location>
        <begin position="360"/>
        <end position="374"/>
    </location>
</feature>
<reference evidence="9 10" key="2">
    <citation type="submission" date="2025-04" db="UniProtKB">
        <authorList>
            <consortium name="RefSeq"/>
        </authorList>
    </citation>
    <scope>IDENTIFICATION</scope>
</reference>
<evidence type="ECO:0000256" key="4">
    <source>
        <dbReference type="SAM" id="Coils"/>
    </source>
</evidence>
<dbReference type="STRING" id="144197.ENSSPAP00000020780"/>
<dbReference type="RefSeq" id="XP_008303285.1">
    <property type="nucleotide sequence ID" value="XM_008305063.1"/>
</dbReference>
<feature type="region of interest" description="Disordered" evidence="5">
    <location>
        <begin position="421"/>
        <end position="442"/>
    </location>
</feature>
<name>A0A3B5AIV7_9TELE</name>
<feature type="coiled-coil region" evidence="4">
    <location>
        <begin position="72"/>
        <end position="134"/>
    </location>
</feature>
<feature type="compositionally biased region" description="Low complexity" evidence="5">
    <location>
        <begin position="167"/>
        <end position="196"/>
    </location>
</feature>
<dbReference type="PANTHER" id="PTHR23167">
    <property type="entry name" value="CALPONIN HOMOLOGY DOMAIN-CONTAINING PROTEIN DDB_G0272472-RELATED"/>
    <property type="match status" value="1"/>
</dbReference>
<protein>
    <submittedName>
        <fullName evidence="7">Smoothelin like 2</fullName>
    </submittedName>
    <submittedName>
        <fullName evidence="9 10">Smoothelin-like protein 2</fullName>
    </submittedName>
</protein>
<feature type="compositionally biased region" description="Polar residues" evidence="5">
    <location>
        <begin position="155"/>
        <end position="166"/>
    </location>
</feature>
<dbReference type="SMART" id="SM00033">
    <property type="entry name" value="CH"/>
    <property type="match status" value="1"/>
</dbReference>
<evidence type="ECO:0000256" key="5">
    <source>
        <dbReference type="SAM" id="MobiDB-lite"/>
    </source>
</evidence>
<evidence type="ECO:0000259" key="6">
    <source>
        <dbReference type="PROSITE" id="PS50021"/>
    </source>
</evidence>
<dbReference type="CDD" id="cd14686">
    <property type="entry name" value="bZIP"/>
    <property type="match status" value="1"/>
</dbReference>
<dbReference type="GeneTree" id="ENSGT00940000154495"/>
<dbReference type="InterPro" id="IPR001715">
    <property type="entry name" value="CH_dom"/>
</dbReference>
<feature type="compositionally biased region" description="Polar residues" evidence="5">
    <location>
        <begin position="197"/>
        <end position="225"/>
    </location>
</feature>
<dbReference type="Proteomes" id="UP000694891">
    <property type="component" value="Unplaced"/>
</dbReference>
<keyword evidence="1" id="KW-0597">Phosphoprotein</keyword>
<reference evidence="7" key="1">
    <citation type="submission" date="2023-09" db="UniProtKB">
        <authorList>
            <consortium name="Ensembl"/>
        </authorList>
    </citation>
    <scope>IDENTIFICATION</scope>
</reference>
<dbReference type="GeneID" id="103374910"/>
<evidence type="ECO:0000313" key="10">
    <source>
        <dbReference type="RefSeq" id="XP_008303285.1"/>
    </source>
</evidence>
<dbReference type="RefSeq" id="XP_008303284.1">
    <property type="nucleotide sequence ID" value="XM_008305062.1"/>
</dbReference>
<dbReference type="AlphaFoldDB" id="A0A3B5AIV7"/>
<feature type="region of interest" description="Disordered" evidence="5">
    <location>
        <begin position="150"/>
        <end position="248"/>
    </location>
</feature>
<dbReference type="SUPFAM" id="SSF47576">
    <property type="entry name" value="Calponin-homology domain, CH-domain"/>
    <property type="match status" value="1"/>
</dbReference>
<dbReference type="Gene3D" id="1.10.418.10">
    <property type="entry name" value="Calponin-like domain"/>
    <property type="match status" value="1"/>
</dbReference>
<evidence type="ECO:0000256" key="2">
    <source>
        <dbReference type="ARBA" id="ARBA00023054"/>
    </source>
</evidence>
<dbReference type="FunFam" id="1.10.418.10:FF:000009">
    <property type="entry name" value="smoothelin isoform X2"/>
    <property type="match status" value="1"/>
</dbReference>
<proteinExistence type="inferred from homology"/>
<dbReference type="CTD" id="399690"/>
<feature type="region of interest" description="Disordered" evidence="5">
    <location>
        <begin position="356"/>
        <end position="407"/>
    </location>
</feature>
<dbReference type="Ensembl" id="ENSSPAT00000021096.1">
    <property type="protein sequence ID" value="ENSSPAP00000020780.1"/>
    <property type="gene ID" value="ENSSPAG00000015674.1"/>
</dbReference>
<feature type="domain" description="Calponin-homology (CH)" evidence="6">
    <location>
        <begin position="452"/>
        <end position="559"/>
    </location>
</feature>
<keyword evidence="8" id="KW-1185">Reference proteome</keyword>
<dbReference type="Pfam" id="PF00307">
    <property type="entry name" value="CH"/>
    <property type="match status" value="1"/>
</dbReference>
<feature type="region of interest" description="Disordered" evidence="5">
    <location>
        <begin position="291"/>
        <end position="339"/>
    </location>
</feature>
<evidence type="ECO:0000256" key="3">
    <source>
        <dbReference type="ARBA" id="ARBA00061655"/>
    </source>
</evidence>
<feature type="compositionally biased region" description="Polar residues" evidence="5">
    <location>
        <begin position="317"/>
        <end position="332"/>
    </location>
</feature>
<feature type="compositionally biased region" description="Low complexity" evidence="5">
    <location>
        <begin position="296"/>
        <end position="311"/>
    </location>
</feature>
<feature type="region of interest" description="Disordered" evidence="5">
    <location>
        <begin position="1"/>
        <end position="20"/>
    </location>
</feature>
<dbReference type="PANTHER" id="PTHR23167:SF37">
    <property type="entry name" value="SMOOTHELIN-LIKE PROTEIN 2"/>
    <property type="match status" value="1"/>
</dbReference>
<evidence type="ECO:0000313" key="8">
    <source>
        <dbReference type="Proteomes" id="UP000694891"/>
    </source>
</evidence>
<sequence>MEAPTLAEMGDLCHPRSSSPEGETVCAALARYENTLQDAIREIHVDVSTFKLGMERRLEETANLSGPLGRAVAQLQQENRQLKSQLEALTRQVELLSGITCDRSTLLNNNHNHSQNLKNHLKDIQENHQEIKEVIYGKGQAYTHSQAPLHIHNPTLGSQAQTFNNLSSPSSPASPPATFSSSPSSSSPPAGSRVSSMVTSPASGTSPSITRFSSRATFAVSSKTNSIEREEPIEVDPAPTHAGQENGHTAAPEHSVLVHGKISPPSDFPHEHTAPVAMRMPHLPITATTKTAEIKGSPVFPSSPVGSMSSSILEASPTDQSAASITQPQSAEESLIQPVPSVKTWTPTPIRALGSPCLQEKTNSAPAKSVTYSGLPQHDRDGDVSSDRSFGQIGERRRELVRSQTLPRNIGAQARRSIFEKLDSEASNSRPKPVDSKPKLKRSQSFGVSSASSIKQILLEWCRSKTIGYQNIDIQNFSSSWSDGMAFCALVHSFFPTEFDYNALSPANRKHNFELAFGTAEVKAGCDRLIEVDDMMIMGRKPDPMCVFTYVQSLYNHLRKFE</sequence>
<dbReference type="OrthoDB" id="21607at2759"/>
<accession>A0A3B5AIV7</accession>
<evidence type="ECO:0000256" key="1">
    <source>
        <dbReference type="ARBA" id="ARBA00022553"/>
    </source>
</evidence>
<dbReference type="PROSITE" id="PS50021">
    <property type="entry name" value="CH"/>
    <property type="match status" value="1"/>
</dbReference>